<protein>
    <submittedName>
        <fullName evidence="1">Uncharacterized protein</fullName>
    </submittedName>
</protein>
<dbReference type="Proteomes" id="UP000077628">
    <property type="component" value="Unassembled WGS sequence"/>
</dbReference>
<evidence type="ECO:0000313" key="1">
    <source>
        <dbReference type="EMBL" id="OAI11557.1"/>
    </source>
</evidence>
<sequence length="67" mass="7720">MPIRGALEYRPVFNFGIADAKTFIEFCIKKLTTFNPIFTNFRNKRYYSLKFQESQGAAIFGWSASVA</sequence>
<dbReference type="EMBL" id="LUUK01000230">
    <property type="protein sequence ID" value="OAI11557.1"/>
    <property type="molecule type" value="Genomic_DNA"/>
</dbReference>
<accession>A0A177N0R2</accession>
<name>A0A177N0R2_9GAMM</name>
<reference evidence="2" key="1">
    <citation type="submission" date="2016-03" db="EMBL/GenBank/DDBJ databases">
        <authorList>
            <person name="Heylen K."/>
            <person name="De Vos P."/>
            <person name="Vekeman B."/>
        </authorList>
    </citation>
    <scope>NUCLEOTIDE SEQUENCE [LARGE SCALE GENOMIC DNA]</scope>
    <source>
        <strain evidence="2">R-45383</strain>
    </source>
</reference>
<comment type="caution">
    <text evidence="1">The sequence shown here is derived from an EMBL/GenBank/DDBJ whole genome shotgun (WGS) entry which is preliminary data.</text>
</comment>
<dbReference type="AlphaFoldDB" id="A0A177N0R2"/>
<keyword evidence="2" id="KW-1185">Reference proteome</keyword>
<gene>
    <name evidence="1" type="ORF">A1355_15770</name>
</gene>
<evidence type="ECO:0000313" key="2">
    <source>
        <dbReference type="Proteomes" id="UP000077628"/>
    </source>
</evidence>
<organism evidence="1 2">
    <name type="scientific">Methylomonas koyamae</name>
    <dbReference type="NCBI Taxonomy" id="702114"/>
    <lineage>
        <taxon>Bacteria</taxon>
        <taxon>Pseudomonadati</taxon>
        <taxon>Pseudomonadota</taxon>
        <taxon>Gammaproteobacteria</taxon>
        <taxon>Methylococcales</taxon>
        <taxon>Methylococcaceae</taxon>
        <taxon>Methylomonas</taxon>
    </lineage>
</organism>
<proteinExistence type="predicted"/>